<comment type="caution">
    <text evidence="1">The sequence shown here is derived from an EMBL/GenBank/DDBJ whole genome shotgun (WGS) entry which is preliminary data.</text>
</comment>
<protein>
    <submittedName>
        <fullName evidence="1">Uncharacterized protein</fullName>
    </submittedName>
</protein>
<accession>A0A9D4A5W3</accession>
<sequence length="124" mass="14323">MDYNAKMQSFRLAFIFPSGKQSQMNYRSRLALSNFCFRHQPIYSIVLIPEIESQLPETLKNYHFSLHSISHQSINPMLFKNANPVKEVNPNSTKASQKADEKENHKIFSATKRLLSKKQLATHA</sequence>
<organism evidence="1 2">
    <name type="scientific">Gossypium stocksii</name>
    <dbReference type="NCBI Taxonomy" id="47602"/>
    <lineage>
        <taxon>Eukaryota</taxon>
        <taxon>Viridiplantae</taxon>
        <taxon>Streptophyta</taxon>
        <taxon>Embryophyta</taxon>
        <taxon>Tracheophyta</taxon>
        <taxon>Spermatophyta</taxon>
        <taxon>Magnoliopsida</taxon>
        <taxon>eudicotyledons</taxon>
        <taxon>Gunneridae</taxon>
        <taxon>Pentapetalae</taxon>
        <taxon>rosids</taxon>
        <taxon>malvids</taxon>
        <taxon>Malvales</taxon>
        <taxon>Malvaceae</taxon>
        <taxon>Malvoideae</taxon>
        <taxon>Gossypium</taxon>
    </lineage>
</organism>
<reference evidence="1 2" key="1">
    <citation type="journal article" date="2021" name="Plant Biotechnol. J.">
        <title>Multi-omics assisted identification of the key and species-specific regulatory components of drought-tolerant mechanisms in Gossypium stocksii.</title>
        <authorList>
            <person name="Yu D."/>
            <person name="Ke L."/>
            <person name="Zhang D."/>
            <person name="Wu Y."/>
            <person name="Sun Y."/>
            <person name="Mei J."/>
            <person name="Sun J."/>
            <person name="Sun Y."/>
        </authorList>
    </citation>
    <scope>NUCLEOTIDE SEQUENCE [LARGE SCALE GENOMIC DNA]</scope>
    <source>
        <strain evidence="2">cv. E1</strain>
        <tissue evidence="1">Leaf</tissue>
    </source>
</reference>
<evidence type="ECO:0000313" key="2">
    <source>
        <dbReference type="Proteomes" id="UP000828251"/>
    </source>
</evidence>
<name>A0A9D4A5W3_9ROSI</name>
<dbReference type="AlphaFoldDB" id="A0A9D4A5W3"/>
<keyword evidence="2" id="KW-1185">Reference proteome</keyword>
<proteinExistence type="predicted"/>
<evidence type="ECO:0000313" key="1">
    <source>
        <dbReference type="EMBL" id="KAH1090894.1"/>
    </source>
</evidence>
<dbReference type="Proteomes" id="UP000828251">
    <property type="component" value="Unassembled WGS sequence"/>
</dbReference>
<gene>
    <name evidence="1" type="ORF">J1N35_018151</name>
</gene>
<dbReference type="EMBL" id="JAIQCV010000006">
    <property type="protein sequence ID" value="KAH1090894.1"/>
    <property type="molecule type" value="Genomic_DNA"/>
</dbReference>